<gene>
    <name evidence="3" type="primary">mrr</name>
    <name evidence="3" type="ORF">NCTC11458_00291</name>
</gene>
<dbReference type="InterPro" id="IPR007560">
    <property type="entry name" value="Restrct_endonuc_IV_Mrr"/>
</dbReference>
<dbReference type="InterPro" id="IPR052906">
    <property type="entry name" value="Type_IV_Methyl-Rstrct_Enzyme"/>
</dbReference>
<dbReference type="Gene3D" id="3.40.1350.10">
    <property type="match status" value="1"/>
</dbReference>
<name>A0A7Z8YB90_CAPOC</name>
<dbReference type="GO" id="GO:0015666">
    <property type="term" value="F:restriction endodeoxyribonuclease activity"/>
    <property type="evidence" value="ECO:0007669"/>
    <property type="project" value="TreeGrafter"/>
</dbReference>
<evidence type="ECO:0000313" key="4">
    <source>
        <dbReference type="Proteomes" id="UP000276733"/>
    </source>
</evidence>
<dbReference type="PANTHER" id="PTHR30015:SF7">
    <property type="entry name" value="TYPE IV METHYL-DIRECTED RESTRICTION ENZYME ECOKMRR"/>
    <property type="match status" value="1"/>
</dbReference>
<feature type="domain" description="Restriction endonuclease type IV Mrr" evidence="1">
    <location>
        <begin position="164"/>
        <end position="276"/>
    </location>
</feature>
<dbReference type="Pfam" id="PF04471">
    <property type="entry name" value="Mrr_cat"/>
    <property type="match status" value="1"/>
</dbReference>
<dbReference type="Proteomes" id="UP000276733">
    <property type="component" value="Unassembled WGS sequence"/>
</dbReference>
<sequence>MKKESKSKIIAQKVIYAAFKILKENGGKMRGKQIVDEIRNTISFDDYENHIFEKTGYVRWETILSFYTIDCMKAGFLTKQAGVWYLTQEGEEAMKQGAEKLLEMANQKYREWDTKNRVNKDKPSDLDNDTVSLNEENTQKQSVLLEQYETRALEGIREFVIEKNPYEFQDLVAILLKSMGYHISHISPKGRDGGIDIIAYTDPLGVIPPRIIVQVKHKPESKISSDDIQRLAGTMKRSTDVGIFVTSGEFSNYAISEARNTDKHIELIDFERFLALWQQYYNKMSDDEKNRLPLHSIYFLGTND</sequence>
<evidence type="ECO:0000259" key="1">
    <source>
        <dbReference type="Pfam" id="PF04471"/>
    </source>
</evidence>
<dbReference type="InterPro" id="IPR025745">
    <property type="entry name" value="Mrr-like_N_dom"/>
</dbReference>
<evidence type="ECO:0000313" key="3">
    <source>
        <dbReference type="EMBL" id="VDG81008.1"/>
    </source>
</evidence>
<protein>
    <submittedName>
        <fullName evidence="3">Mrr restriction system protein</fullName>
    </submittedName>
</protein>
<comment type="caution">
    <text evidence="3">The sequence shown here is derived from an EMBL/GenBank/DDBJ whole genome shotgun (WGS) entry which is preliminary data.</text>
</comment>
<evidence type="ECO:0000259" key="2">
    <source>
        <dbReference type="Pfam" id="PF14338"/>
    </source>
</evidence>
<accession>A0A7Z8YB90</accession>
<dbReference type="SUPFAM" id="SSF52980">
    <property type="entry name" value="Restriction endonuclease-like"/>
    <property type="match status" value="1"/>
</dbReference>
<dbReference type="InterPro" id="IPR011856">
    <property type="entry name" value="tRNA_endonuc-like_dom_sf"/>
</dbReference>
<proteinExistence type="predicted"/>
<dbReference type="GO" id="GO:0003677">
    <property type="term" value="F:DNA binding"/>
    <property type="evidence" value="ECO:0007669"/>
    <property type="project" value="InterPro"/>
</dbReference>
<dbReference type="EMBL" id="UYIQ01000001">
    <property type="protein sequence ID" value="VDG81008.1"/>
    <property type="molecule type" value="Genomic_DNA"/>
</dbReference>
<organism evidence="3 4">
    <name type="scientific">Capnocytophaga ochracea</name>
    <dbReference type="NCBI Taxonomy" id="1018"/>
    <lineage>
        <taxon>Bacteria</taxon>
        <taxon>Pseudomonadati</taxon>
        <taxon>Bacteroidota</taxon>
        <taxon>Flavobacteriia</taxon>
        <taxon>Flavobacteriales</taxon>
        <taxon>Flavobacteriaceae</taxon>
        <taxon>Capnocytophaga</taxon>
    </lineage>
</organism>
<dbReference type="AlphaFoldDB" id="A0A7Z8YB90"/>
<dbReference type="InterPro" id="IPR011335">
    <property type="entry name" value="Restrct_endonuc-II-like"/>
</dbReference>
<dbReference type="PANTHER" id="PTHR30015">
    <property type="entry name" value="MRR RESTRICTION SYSTEM PROTEIN"/>
    <property type="match status" value="1"/>
</dbReference>
<feature type="domain" description="Restriction system protein Mrr-like N-terminal" evidence="2">
    <location>
        <begin position="13"/>
        <end position="95"/>
    </location>
</feature>
<reference evidence="3 4" key="1">
    <citation type="submission" date="2018-11" db="EMBL/GenBank/DDBJ databases">
        <authorList>
            <consortium name="Pathogen Informatics"/>
        </authorList>
    </citation>
    <scope>NUCLEOTIDE SEQUENCE [LARGE SCALE GENOMIC DNA]</scope>
    <source>
        <strain evidence="3 4">NCTC11458</strain>
    </source>
</reference>
<dbReference type="REBASE" id="423302">
    <property type="entry name" value="Cla11458MrrP"/>
</dbReference>
<dbReference type="Pfam" id="PF14338">
    <property type="entry name" value="Mrr_N"/>
    <property type="match status" value="1"/>
</dbReference>
<dbReference type="RefSeq" id="WP_181830900.1">
    <property type="nucleotide sequence ID" value="NZ_UYIQ01000001.1"/>
</dbReference>
<dbReference type="GO" id="GO:0009307">
    <property type="term" value="P:DNA restriction-modification system"/>
    <property type="evidence" value="ECO:0007669"/>
    <property type="project" value="InterPro"/>
</dbReference>